<dbReference type="Gene3D" id="3.90.550.10">
    <property type="entry name" value="Spore Coat Polysaccharide Biosynthesis Protein SpsA, Chain A"/>
    <property type="match status" value="1"/>
</dbReference>
<dbReference type="PANTHER" id="PTHR46390">
    <property type="entry name" value="MANNOSE-1-PHOSPHATE GUANYLYLTRANSFERASE"/>
    <property type="match status" value="1"/>
</dbReference>
<dbReference type="GO" id="GO:0004475">
    <property type="term" value="F:mannose-1-phosphate guanylyltransferase (GTP) activity"/>
    <property type="evidence" value="ECO:0007669"/>
    <property type="project" value="UniProtKB-EC"/>
</dbReference>
<dbReference type="InterPro" id="IPR054566">
    <property type="entry name" value="ManC/GMP-like_b-helix"/>
</dbReference>
<evidence type="ECO:0000256" key="3">
    <source>
        <dbReference type="ARBA" id="ARBA00022679"/>
    </source>
</evidence>
<evidence type="ECO:0000259" key="9">
    <source>
        <dbReference type="Pfam" id="PF22640"/>
    </source>
</evidence>
<evidence type="ECO:0000256" key="4">
    <source>
        <dbReference type="ARBA" id="ARBA00022695"/>
    </source>
</evidence>
<keyword evidence="6" id="KW-0342">GTP-binding</keyword>
<accession>A0A660SF96</accession>
<comment type="caution">
    <text evidence="10">The sequence shown here is derived from an EMBL/GenBank/DDBJ whole genome shotgun (WGS) entry which is preliminary data.</text>
</comment>
<dbReference type="SUPFAM" id="SSF159283">
    <property type="entry name" value="Guanosine diphospho-D-mannose pyrophosphorylase/mannose-6-phosphate isomerase linker domain"/>
    <property type="match status" value="1"/>
</dbReference>
<dbReference type="AlphaFoldDB" id="A0A660SF96"/>
<dbReference type="GO" id="GO:0009298">
    <property type="term" value="P:GDP-mannose biosynthetic process"/>
    <property type="evidence" value="ECO:0007669"/>
    <property type="project" value="TreeGrafter"/>
</dbReference>
<evidence type="ECO:0000256" key="5">
    <source>
        <dbReference type="ARBA" id="ARBA00022741"/>
    </source>
</evidence>
<name>A0A660SF96_UNCW3</name>
<dbReference type="GO" id="GO:0005525">
    <property type="term" value="F:GTP binding"/>
    <property type="evidence" value="ECO:0007669"/>
    <property type="project" value="UniProtKB-KW"/>
</dbReference>
<dbReference type="EMBL" id="QNBE01000091">
    <property type="protein sequence ID" value="RKX69337.1"/>
    <property type="molecule type" value="Genomic_DNA"/>
</dbReference>
<dbReference type="CDD" id="cd02509">
    <property type="entry name" value="GDP-M1P_Guanylyltransferase"/>
    <property type="match status" value="1"/>
</dbReference>
<dbReference type="PANTHER" id="PTHR46390:SF1">
    <property type="entry name" value="MANNOSE-1-PHOSPHATE GUANYLYLTRANSFERASE"/>
    <property type="match status" value="1"/>
</dbReference>
<feature type="domain" description="Nucleotidyl transferase" evidence="8">
    <location>
        <begin position="5"/>
        <end position="267"/>
    </location>
</feature>
<organism evidence="10 11">
    <name type="scientific">candidate division WOR-3 bacterium</name>
    <dbReference type="NCBI Taxonomy" id="2052148"/>
    <lineage>
        <taxon>Bacteria</taxon>
        <taxon>Bacteria division WOR-3</taxon>
    </lineage>
</organism>
<evidence type="ECO:0000256" key="6">
    <source>
        <dbReference type="ARBA" id="ARBA00023134"/>
    </source>
</evidence>
<dbReference type="EC" id="2.7.7.13" evidence="2"/>
<sequence>MRRIALLIAGGRGERFWPKSRYHLPKQFLSLTGPKPLIKLTYERLKGFIEHQDIWIIVPEDLKPKLKKILPRVKIITEPEGRNTAPAIAYATLKLRKSYGDAVMFVLPADHWVYRRDKFLKILSIAYQHALGGSLVTLGIKPTRPDTGYGYIQVDGRVGGNAYRVLKFKEKPDLETARHYLEIGGFYWNSGIFIWRIDRILEEFRRHMPKMMSRLEEFIRSKKKELYHKLPSISIDYGIMEKASDVVMIEANFEWDDLGTWNALARHLKTDPSGNVRVGRVCLSDSKNSIFYSDHGLIAALGVEDMIVVRTEDAVLVCPRSKANEVKTLIKKLRKEER</sequence>
<dbReference type="SUPFAM" id="SSF53448">
    <property type="entry name" value="Nucleotide-diphospho-sugar transferases"/>
    <property type="match status" value="1"/>
</dbReference>
<dbReference type="FunFam" id="3.90.550.10:FF:000046">
    <property type="entry name" value="Mannose-1-phosphate guanylyltransferase (GDP)"/>
    <property type="match status" value="1"/>
</dbReference>
<evidence type="ECO:0000259" key="8">
    <source>
        <dbReference type="Pfam" id="PF00483"/>
    </source>
</evidence>
<comment type="catalytic activity">
    <reaction evidence="7">
        <text>alpha-D-mannose 1-phosphate + GTP + H(+) = GDP-alpha-D-mannose + diphosphate</text>
        <dbReference type="Rhea" id="RHEA:15229"/>
        <dbReference type="ChEBI" id="CHEBI:15378"/>
        <dbReference type="ChEBI" id="CHEBI:33019"/>
        <dbReference type="ChEBI" id="CHEBI:37565"/>
        <dbReference type="ChEBI" id="CHEBI:57527"/>
        <dbReference type="ChEBI" id="CHEBI:58409"/>
        <dbReference type="EC" id="2.7.7.13"/>
    </reaction>
</comment>
<dbReference type="InterPro" id="IPR049577">
    <property type="entry name" value="GMPP_N"/>
</dbReference>
<evidence type="ECO:0000256" key="7">
    <source>
        <dbReference type="ARBA" id="ARBA00047343"/>
    </source>
</evidence>
<evidence type="ECO:0000313" key="10">
    <source>
        <dbReference type="EMBL" id="RKX69337.1"/>
    </source>
</evidence>
<feature type="domain" description="MannoseP isomerase/GMP-like beta-helix" evidence="9">
    <location>
        <begin position="279"/>
        <end position="333"/>
    </location>
</feature>
<reference evidence="10 11" key="1">
    <citation type="submission" date="2018-06" db="EMBL/GenBank/DDBJ databases">
        <title>Extensive metabolic versatility and redundancy in microbially diverse, dynamic hydrothermal sediments.</title>
        <authorList>
            <person name="Dombrowski N."/>
            <person name="Teske A."/>
            <person name="Baker B.J."/>
        </authorList>
    </citation>
    <scope>NUCLEOTIDE SEQUENCE [LARGE SCALE GENOMIC DNA]</scope>
    <source>
        <strain evidence="10">B36_G15</strain>
    </source>
</reference>
<protein>
    <recommendedName>
        <fullName evidence="2">mannose-1-phosphate guanylyltransferase</fullName>
        <ecNumber evidence="2">2.7.7.13</ecNumber>
    </recommendedName>
</protein>
<dbReference type="Pfam" id="PF22640">
    <property type="entry name" value="ManC_GMP_beta-helix"/>
    <property type="match status" value="1"/>
</dbReference>
<gene>
    <name evidence="10" type="ORF">DRP53_08525</name>
</gene>
<dbReference type="InterPro" id="IPR051161">
    <property type="entry name" value="Mannose-6P_isomerase_type2"/>
</dbReference>
<dbReference type="Pfam" id="PF00483">
    <property type="entry name" value="NTP_transferase"/>
    <property type="match status" value="1"/>
</dbReference>
<comment type="similarity">
    <text evidence="1">Belongs to the mannose-6-phosphate isomerase type 2 family.</text>
</comment>
<proteinExistence type="inferred from homology"/>
<dbReference type="InterPro" id="IPR029044">
    <property type="entry name" value="Nucleotide-diphossugar_trans"/>
</dbReference>
<evidence type="ECO:0000256" key="1">
    <source>
        <dbReference type="ARBA" id="ARBA00006115"/>
    </source>
</evidence>
<keyword evidence="4 10" id="KW-0548">Nucleotidyltransferase</keyword>
<keyword evidence="5" id="KW-0547">Nucleotide-binding</keyword>
<evidence type="ECO:0000313" key="11">
    <source>
        <dbReference type="Proteomes" id="UP000268469"/>
    </source>
</evidence>
<keyword evidence="3 10" id="KW-0808">Transferase</keyword>
<dbReference type="Proteomes" id="UP000268469">
    <property type="component" value="Unassembled WGS sequence"/>
</dbReference>
<dbReference type="InterPro" id="IPR005835">
    <property type="entry name" value="NTP_transferase_dom"/>
</dbReference>
<evidence type="ECO:0000256" key="2">
    <source>
        <dbReference type="ARBA" id="ARBA00012387"/>
    </source>
</evidence>